<keyword evidence="2" id="KW-0285">Flavoprotein</keyword>
<reference evidence="6" key="1">
    <citation type="journal article" date="2014" name="Front. Microbiol.">
        <title>High frequency of phylogenetically diverse reductive dehalogenase-homologous genes in deep subseafloor sedimentary metagenomes.</title>
        <authorList>
            <person name="Kawai M."/>
            <person name="Futagami T."/>
            <person name="Toyoda A."/>
            <person name="Takaki Y."/>
            <person name="Nishi S."/>
            <person name="Hori S."/>
            <person name="Arai W."/>
            <person name="Tsubouchi T."/>
            <person name="Morono Y."/>
            <person name="Uchiyama I."/>
            <person name="Ito T."/>
            <person name="Fujiyama A."/>
            <person name="Inagaki F."/>
            <person name="Takami H."/>
        </authorList>
    </citation>
    <scope>NUCLEOTIDE SEQUENCE</scope>
    <source>
        <strain evidence="6">Expedition CK06-06</strain>
    </source>
</reference>
<name>X1BU44_9ZZZZ</name>
<evidence type="ECO:0000256" key="4">
    <source>
        <dbReference type="ARBA" id="ARBA00023002"/>
    </source>
</evidence>
<sequence length="269" mass="31327">IEKHPLIYNILFFNSEEEAISFSELIRENKIISPEFIEFFSFEALNLLKKVQNEDPSSISMPQIPIYAKSAIFFDLPYSEDNLDKIFSEINSIAEKCKTNLSEGWSGYENQDFARFKHFRQALPEIINAIIAQRKLEFPQLHKLGTDMSIPKGNFRNMMKYYHSVLQNTNLEYVIFGHLGDNHVHVNILPKNMEDLRLGEKIYEKFAKRAVEYGGSISAEHGIGKIKREYLKIMYGQKELDEMRLIKKTLDPSLTLNYGNIISFEPEEE</sequence>
<keyword evidence="3" id="KW-0274">FAD</keyword>
<evidence type="ECO:0000313" key="6">
    <source>
        <dbReference type="EMBL" id="GAG84677.1"/>
    </source>
</evidence>
<dbReference type="InterPro" id="IPR004113">
    <property type="entry name" value="FAD-bd_oxidored_4_C"/>
</dbReference>
<proteinExistence type="predicted"/>
<dbReference type="PANTHER" id="PTHR42934">
    <property type="entry name" value="GLYCOLATE OXIDASE SUBUNIT GLCD"/>
    <property type="match status" value="1"/>
</dbReference>
<dbReference type="GO" id="GO:0050660">
    <property type="term" value="F:flavin adenine dinucleotide binding"/>
    <property type="evidence" value="ECO:0007669"/>
    <property type="project" value="InterPro"/>
</dbReference>
<feature type="non-terminal residue" evidence="6">
    <location>
        <position position="1"/>
    </location>
</feature>
<dbReference type="PANTHER" id="PTHR42934:SF2">
    <property type="entry name" value="GLYCOLATE OXIDASE SUBUNIT GLCD"/>
    <property type="match status" value="1"/>
</dbReference>
<dbReference type="GO" id="GO:0016491">
    <property type="term" value="F:oxidoreductase activity"/>
    <property type="evidence" value="ECO:0007669"/>
    <property type="project" value="UniProtKB-KW"/>
</dbReference>
<dbReference type="InterPro" id="IPR051914">
    <property type="entry name" value="FAD-linked_OxidoTrans_Type4"/>
</dbReference>
<dbReference type="Pfam" id="PF02913">
    <property type="entry name" value="FAD-oxidase_C"/>
    <property type="match status" value="1"/>
</dbReference>
<evidence type="ECO:0000256" key="3">
    <source>
        <dbReference type="ARBA" id="ARBA00022827"/>
    </source>
</evidence>
<dbReference type="SUPFAM" id="SSF55103">
    <property type="entry name" value="FAD-linked oxidases, C-terminal domain"/>
    <property type="match status" value="1"/>
</dbReference>
<dbReference type="Gene3D" id="1.10.45.10">
    <property type="entry name" value="Vanillyl-alcohol Oxidase, Chain A, domain 4"/>
    <property type="match status" value="1"/>
</dbReference>
<dbReference type="AlphaFoldDB" id="X1BU44"/>
<keyword evidence="4" id="KW-0560">Oxidoreductase</keyword>
<evidence type="ECO:0000256" key="1">
    <source>
        <dbReference type="ARBA" id="ARBA00001974"/>
    </source>
</evidence>
<dbReference type="InterPro" id="IPR016171">
    <property type="entry name" value="Vanillyl_alc_oxidase_C-sub2"/>
</dbReference>
<dbReference type="Gene3D" id="3.30.70.2740">
    <property type="match status" value="1"/>
</dbReference>
<organism evidence="6">
    <name type="scientific">marine sediment metagenome</name>
    <dbReference type="NCBI Taxonomy" id="412755"/>
    <lineage>
        <taxon>unclassified sequences</taxon>
        <taxon>metagenomes</taxon>
        <taxon>ecological metagenomes</taxon>
    </lineage>
</organism>
<dbReference type="InterPro" id="IPR016164">
    <property type="entry name" value="FAD-linked_Oxase-like_C"/>
</dbReference>
<protein>
    <recommendedName>
        <fullName evidence="5">FAD-binding oxidoreductase/transferase type 4 C-terminal domain-containing protein</fullName>
    </recommendedName>
</protein>
<evidence type="ECO:0000256" key="2">
    <source>
        <dbReference type="ARBA" id="ARBA00022630"/>
    </source>
</evidence>
<comment type="cofactor">
    <cofactor evidence="1">
        <name>FAD</name>
        <dbReference type="ChEBI" id="CHEBI:57692"/>
    </cofactor>
</comment>
<evidence type="ECO:0000259" key="5">
    <source>
        <dbReference type="Pfam" id="PF02913"/>
    </source>
</evidence>
<feature type="domain" description="FAD-binding oxidoreductase/transferase type 4 C-terminal" evidence="5">
    <location>
        <begin position="10"/>
        <end position="260"/>
    </location>
</feature>
<comment type="caution">
    <text evidence="6">The sequence shown here is derived from an EMBL/GenBank/DDBJ whole genome shotgun (WGS) entry which is preliminary data.</text>
</comment>
<gene>
    <name evidence="6" type="ORF">S01H4_30002</name>
</gene>
<dbReference type="EMBL" id="BART01015454">
    <property type="protein sequence ID" value="GAG84677.1"/>
    <property type="molecule type" value="Genomic_DNA"/>
</dbReference>
<accession>X1BU44</accession>